<name>A0A804QBG5_MAIZE</name>
<dbReference type="Gramene" id="Zm00001eb312700_T002">
    <property type="protein sequence ID" value="Zm00001eb312700_P002"/>
    <property type="gene ID" value="Zm00001eb312700"/>
</dbReference>
<dbReference type="InParanoid" id="A0A804QBG5"/>
<evidence type="ECO:0000313" key="2">
    <source>
        <dbReference type="EnsemblPlants" id="Zm00001eb312700_P002"/>
    </source>
</evidence>
<protein>
    <submittedName>
        <fullName evidence="2">Uncharacterized protein</fullName>
    </submittedName>
</protein>
<evidence type="ECO:0000313" key="3">
    <source>
        <dbReference type="Proteomes" id="UP000007305"/>
    </source>
</evidence>
<accession>A0A804QBG5</accession>
<dbReference type="EnsemblPlants" id="Zm00001eb312700_T002">
    <property type="protein sequence ID" value="Zm00001eb312700_P002"/>
    <property type="gene ID" value="Zm00001eb312700"/>
</dbReference>
<reference evidence="2" key="3">
    <citation type="submission" date="2021-05" db="UniProtKB">
        <authorList>
            <consortium name="EnsemblPlants"/>
        </authorList>
    </citation>
    <scope>IDENTIFICATION</scope>
    <source>
        <strain evidence="2">cv. B73</strain>
    </source>
</reference>
<evidence type="ECO:0000256" key="1">
    <source>
        <dbReference type="SAM" id="MobiDB-lite"/>
    </source>
</evidence>
<dbReference type="AlphaFoldDB" id="A0A804QBG5"/>
<feature type="compositionally biased region" description="Low complexity" evidence="1">
    <location>
        <begin position="1"/>
        <end position="16"/>
    </location>
</feature>
<keyword evidence="3" id="KW-1185">Reference proteome</keyword>
<sequence>MPSSSSASSSPTPARSVTQPTPRRRSCSTRPGQAEAAGQDTSVGGGEGTGARAAAMVARSGGRGGRRAGWPRPVPPLRRQWRPPPRHGRVAPLSWTGAAPRRPSCRAATASPSSSTPGRTSVTG</sequence>
<feature type="compositionally biased region" description="Low complexity" evidence="1">
    <location>
        <begin position="97"/>
        <end position="124"/>
    </location>
</feature>
<reference evidence="3" key="1">
    <citation type="submission" date="2015-12" db="EMBL/GenBank/DDBJ databases">
        <title>Update maize B73 reference genome by single molecule sequencing technologies.</title>
        <authorList>
            <consortium name="Maize Genome Sequencing Project"/>
            <person name="Ware D."/>
        </authorList>
    </citation>
    <scope>NUCLEOTIDE SEQUENCE [LARGE SCALE GENOMIC DNA]</scope>
    <source>
        <strain evidence="3">cv. B73</strain>
    </source>
</reference>
<organism evidence="2 3">
    <name type="scientific">Zea mays</name>
    <name type="common">Maize</name>
    <dbReference type="NCBI Taxonomy" id="4577"/>
    <lineage>
        <taxon>Eukaryota</taxon>
        <taxon>Viridiplantae</taxon>
        <taxon>Streptophyta</taxon>
        <taxon>Embryophyta</taxon>
        <taxon>Tracheophyta</taxon>
        <taxon>Spermatophyta</taxon>
        <taxon>Magnoliopsida</taxon>
        <taxon>Liliopsida</taxon>
        <taxon>Poales</taxon>
        <taxon>Poaceae</taxon>
        <taxon>PACMAD clade</taxon>
        <taxon>Panicoideae</taxon>
        <taxon>Andropogonodae</taxon>
        <taxon>Andropogoneae</taxon>
        <taxon>Tripsacinae</taxon>
        <taxon>Zea</taxon>
    </lineage>
</organism>
<feature type="compositionally biased region" description="Basic residues" evidence="1">
    <location>
        <begin position="79"/>
        <end position="89"/>
    </location>
</feature>
<reference evidence="2" key="2">
    <citation type="submission" date="2019-07" db="EMBL/GenBank/DDBJ databases">
        <authorList>
            <person name="Seetharam A."/>
            <person name="Woodhouse M."/>
            <person name="Cannon E."/>
        </authorList>
    </citation>
    <scope>NUCLEOTIDE SEQUENCE [LARGE SCALE GENOMIC DNA]</scope>
    <source>
        <strain evidence="2">cv. B73</strain>
    </source>
</reference>
<feature type="compositionally biased region" description="Low complexity" evidence="1">
    <location>
        <begin position="50"/>
        <end position="60"/>
    </location>
</feature>
<feature type="region of interest" description="Disordered" evidence="1">
    <location>
        <begin position="1"/>
        <end position="124"/>
    </location>
</feature>
<proteinExistence type="predicted"/>
<dbReference type="Proteomes" id="UP000007305">
    <property type="component" value="Chromosome 7"/>
</dbReference>